<feature type="domain" description="Flavin reductase like" evidence="2">
    <location>
        <begin position="20"/>
        <end position="164"/>
    </location>
</feature>
<proteinExistence type="predicted"/>
<dbReference type="RefSeq" id="WP_256334883.1">
    <property type="nucleotide sequence ID" value="NZ_FNET01000010.1"/>
</dbReference>
<dbReference type="SUPFAM" id="SSF50475">
    <property type="entry name" value="FMN-binding split barrel"/>
    <property type="match status" value="1"/>
</dbReference>
<dbReference type="GO" id="GO:0042602">
    <property type="term" value="F:riboflavin reductase (NADPH) activity"/>
    <property type="evidence" value="ECO:0007669"/>
    <property type="project" value="TreeGrafter"/>
</dbReference>
<evidence type="ECO:0000313" key="4">
    <source>
        <dbReference type="Proteomes" id="UP000199682"/>
    </source>
</evidence>
<dbReference type="Gene3D" id="2.30.110.10">
    <property type="entry name" value="Electron Transport, Fmn-binding Protein, Chain A"/>
    <property type="match status" value="1"/>
</dbReference>
<dbReference type="PANTHER" id="PTHR30466:SF1">
    <property type="entry name" value="FMN REDUCTASE (NADH) RUTF"/>
    <property type="match status" value="1"/>
</dbReference>
<dbReference type="EMBL" id="FNET01000010">
    <property type="protein sequence ID" value="SDL36996.1"/>
    <property type="molecule type" value="Genomic_DNA"/>
</dbReference>
<evidence type="ECO:0000259" key="2">
    <source>
        <dbReference type="SMART" id="SM00903"/>
    </source>
</evidence>
<dbReference type="Proteomes" id="UP000199682">
    <property type="component" value="Unassembled WGS sequence"/>
</dbReference>
<dbReference type="InterPro" id="IPR002563">
    <property type="entry name" value="Flavin_Rdtase-like_dom"/>
</dbReference>
<dbReference type="PANTHER" id="PTHR30466">
    <property type="entry name" value="FLAVIN REDUCTASE"/>
    <property type="match status" value="1"/>
</dbReference>
<dbReference type="GO" id="GO:0010181">
    <property type="term" value="F:FMN binding"/>
    <property type="evidence" value="ECO:0007669"/>
    <property type="project" value="InterPro"/>
</dbReference>
<organism evidence="3 4">
    <name type="scientific">Lentzea albidocapillata subsp. violacea</name>
    <dbReference type="NCBI Taxonomy" id="128104"/>
    <lineage>
        <taxon>Bacteria</taxon>
        <taxon>Bacillati</taxon>
        <taxon>Actinomycetota</taxon>
        <taxon>Actinomycetes</taxon>
        <taxon>Pseudonocardiales</taxon>
        <taxon>Pseudonocardiaceae</taxon>
        <taxon>Lentzea</taxon>
    </lineage>
</organism>
<dbReference type="SMART" id="SM00903">
    <property type="entry name" value="Flavin_Reduct"/>
    <property type="match status" value="1"/>
</dbReference>
<sequence>MTDSTTALGTVSVNGFRALMSEFPSGIAIVTTTDDEGGPWGMTCSSLCSLSVSPPMLLVCLRAGSPTLAAIVRRGAFAVNLLHDGARSAAELFASGRPGRFDQVRWNNGQSGPHLLDAAHAIADCRVSRTEHAGSHVIVMGTVLDVTHQDGHVPLLYGRRRYSSWPE</sequence>
<accession>A0A1G9JID2</accession>
<reference evidence="4" key="1">
    <citation type="submission" date="2016-10" db="EMBL/GenBank/DDBJ databases">
        <authorList>
            <person name="Varghese N."/>
            <person name="Submissions S."/>
        </authorList>
    </citation>
    <scope>NUCLEOTIDE SEQUENCE [LARGE SCALE GENOMIC DNA]</scope>
    <source>
        <strain evidence="4">DSM 44796</strain>
    </source>
</reference>
<keyword evidence="1" id="KW-0560">Oxidoreductase</keyword>
<evidence type="ECO:0000313" key="3">
    <source>
        <dbReference type="EMBL" id="SDL36996.1"/>
    </source>
</evidence>
<dbReference type="AlphaFoldDB" id="A0A1G9JID2"/>
<name>A0A1G9JID2_9PSEU</name>
<evidence type="ECO:0000256" key="1">
    <source>
        <dbReference type="ARBA" id="ARBA00023002"/>
    </source>
</evidence>
<dbReference type="InterPro" id="IPR050268">
    <property type="entry name" value="NADH-dep_flavin_reductase"/>
</dbReference>
<gene>
    <name evidence="3" type="ORF">SAMN04488074_110254</name>
</gene>
<dbReference type="InterPro" id="IPR012349">
    <property type="entry name" value="Split_barrel_FMN-bd"/>
</dbReference>
<protein>
    <submittedName>
        <fullName evidence="3">NADH-FMN oxidoreductase RutF, flavin reductase (DIM6/NTAB) family</fullName>
    </submittedName>
</protein>
<dbReference type="Pfam" id="PF01613">
    <property type="entry name" value="Flavin_Reduct"/>
    <property type="match status" value="1"/>
</dbReference>